<dbReference type="KEGG" id="lkm:EFP84_09600"/>
<evidence type="ECO:0000313" key="2">
    <source>
        <dbReference type="EMBL" id="AYV57476.1"/>
    </source>
</evidence>
<keyword evidence="1" id="KW-1133">Transmembrane helix</keyword>
<evidence type="ECO:0000313" key="5">
    <source>
        <dbReference type="Proteomes" id="UP000276407"/>
    </source>
</evidence>
<evidence type="ECO:0000313" key="4">
    <source>
        <dbReference type="Proteomes" id="UP000231919"/>
    </source>
</evidence>
<dbReference type="Proteomes" id="UP000231919">
    <property type="component" value="Unassembled WGS sequence"/>
</dbReference>
<protein>
    <submittedName>
        <fullName evidence="2">Uncharacterized protein</fullName>
    </submittedName>
</protein>
<accession>A0A2M9XP51</accession>
<feature type="transmembrane region" description="Helical" evidence="1">
    <location>
        <begin position="12"/>
        <end position="29"/>
    </location>
</feature>
<feature type="transmembrane region" description="Helical" evidence="1">
    <location>
        <begin position="82"/>
        <end position="101"/>
    </location>
</feature>
<feature type="transmembrane region" description="Helical" evidence="1">
    <location>
        <begin position="107"/>
        <end position="131"/>
    </location>
</feature>
<reference evidence="3 4" key="1">
    <citation type="submission" date="2017-07" db="EMBL/GenBank/DDBJ databases">
        <title>Leptospira spp. isolated from tropical soils.</title>
        <authorList>
            <person name="Thibeaux R."/>
            <person name="Iraola G."/>
            <person name="Ferres I."/>
            <person name="Bierque E."/>
            <person name="Girault D."/>
            <person name="Soupe-Gilbert M.-E."/>
            <person name="Picardeau M."/>
            <person name="Goarant C."/>
        </authorList>
    </citation>
    <scope>NUCLEOTIDE SEQUENCE [LARGE SCALE GENOMIC DNA]</scope>
    <source>
        <strain evidence="3 4">JW2-C-B1</strain>
    </source>
</reference>
<dbReference type="EMBL" id="NPDP01000010">
    <property type="protein sequence ID" value="PJZ30512.1"/>
    <property type="molecule type" value="Genomic_DNA"/>
</dbReference>
<dbReference type="EMBL" id="CP033614">
    <property type="protein sequence ID" value="AYV57476.1"/>
    <property type="molecule type" value="Genomic_DNA"/>
</dbReference>
<dbReference type="Proteomes" id="UP000276407">
    <property type="component" value="Chromosome 1"/>
</dbReference>
<name>A0A2M9XP51_9LEPT</name>
<evidence type="ECO:0000313" key="3">
    <source>
        <dbReference type="EMBL" id="PJZ30512.1"/>
    </source>
</evidence>
<reference evidence="2 5" key="2">
    <citation type="submission" date="2018-11" db="EMBL/GenBank/DDBJ databases">
        <title>Complete genome sequence of Leptospira kmetyi isolate LS 001/16 from soil sample associated with a leptospirosis patient in Kelantan.</title>
        <authorList>
            <person name="Muhammad Yusoff F."/>
            <person name="Muhammad Yusoff S."/>
            <person name="Ahmad M.N."/>
            <person name="Yusof N.Y."/>
            <person name="Aziah I."/>
        </authorList>
    </citation>
    <scope>NUCLEOTIDE SEQUENCE [LARGE SCALE GENOMIC DNA]</scope>
    <source>
        <strain evidence="2 5">LS 001/16</strain>
    </source>
</reference>
<keyword evidence="1" id="KW-0812">Transmembrane</keyword>
<dbReference type="OrthoDB" id="332767at2"/>
<proteinExistence type="predicted"/>
<organism evidence="2 5">
    <name type="scientific">Leptospira kmetyi</name>
    <dbReference type="NCBI Taxonomy" id="408139"/>
    <lineage>
        <taxon>Bacteria</taxon>
        <taxon>Pseudomonadati</taxon>
        <taxon>Spirochaetota</taxon>
        <taxon>Spirochaetia</taxon>
        <taxon>Leptospirales</taxon>
        <taxon>Leptospiraceae</taxon>
        <taxon>Leptospira</taxon>
    </lineage>
</organism>
<evidence type="ECO:0000256" key="1">
    <source>
        <dbReference type="SAM" id="Phobius"/>
    </source>
</evidence>
<sequence>MLKFHAERSMPILFTMGFVVHLINFSNYLRNGKVDPSIFMSPLVDSALFVVMLYSSFALLWEHKVFFKTYGFDASIGRKIGYWFITFYVTASLPGHIYYIYTADASYFAWFAWWFSPIIMTVYCLMIWFCFSLKPKV</sequence>
<keyword evidence="1" id="KW-0472">Membrane</keyword>
<dbReference type="AlphaFoldDB" id="A0A2M9XP51"/>
<gene>
    <name evidence="3" type="ORF">CH378_07290</name>
    <name evidence="2" type="ORF">EFP84_09600</name>
</gene>
<feature type="transmembrane region" description="Helical" evidence="1">
    <location>
        <begin position="41"/>
        <end position="61"/>
    </location>
</feature>
<dbReference type="RefSeq" id="WP_040913633.1">
    <property type="nucleotide sequence ID" value="NZ_CP033614.1"/>
</dbReference>
<keyword evidence="4" id="KW-1185">Reference proteome</keyword>